<evidence type="ECO:0000256" key="7">
    <source>
        <dbReference type="ARBA" id="ARBA00023242"/>
    </source>
</evidence>
<evidence type="ECO:0000256" key="8">
    <source>
        <dbReference type="ARBA" id="ARBA00057492"/>
    </source>
</evidence>
<keyword evidence="5" id="KW-0010">Activator</keyword>
<keyword evidence="13" id="KW-1185">Reference proteome</keyword>
<feature type="region of interest" description="Disordered" evidence="12">
    <location>
        <begin position="694"/>
        <end position="724"/>
    </location>
</feature>
<sequence>MGIKGLQSFVQNSCSNVCSTVNLRTLAARNKSSYPESTPTIVVDAMGCLRTWYTPNDWVHGGQWKEYLCSLQTFISAFQAAGIQLVFIFDGVVENTKRQEWVKRRLRDNKEISKIFDFIKANGQQPGRNMFFIPSGISTFTKSALRSLGQEVIISQVEGDYEVAAHGLQHQCLGILGEDSDYLIFNTVPYFSVSKLCLASLETLMYSRENLCKELRLQLSHLPLLACLLGNDVIPENTVACFQRKCMASYHSQNSDQNKRAQVICAVAAFISKLQCSQHGLRQVECMLPLWFDKTLLQKGIALYILPQQNSPWLSLELPQGNPERNIIESSVCPYKDIVKTALSQRCNGQKVGIWNILCTGESECSNTLEDEYDSEITGQALIYRPVRQHVYAILLGTGNGSPDTCPIVKEWYVYPGNQLLQPDFVQAVPLSIAVGIPSIQNLWTSNSPDIQRERLYAFLACFHIESFTDELKALEPHIAAVCCLLIYIAVQVVSLSQKDVEAFLAQVLCLPGKSAGQLKNLQLPQVESRAVHLAYLFLRGINTVLLVNSACGSPFNIMDLMPWNTFDGKLFHHKYLQCHGGSSLEEILEGSVSTNTTCNQEPLILLFKKLMKIICDACAAKNRILQDTKRRLHHSFAGHQQQARFSYQNQHHRERNQRHNFPRRGNAFGGERPNTGFHTGHCTEERQERWHGAHGYDMSYPEPASRRRGQRGRGSQYLNRWPQ</sequence>
<comment type="subunit">
    <text evidence="9">Interacts with ESR1 and RXRA. Interacts with PPARG; in a ligand-independent manner.</text>
</comment>
<dbReference type="GO" id="GO:0035357">
    <property type="term" value="P:peroxisome proliferator activated receptor signaling pathway"/>
    <property type="evidence" value="ECO:0000318"/>
    <property type="project" value="GO_Central"/>
</dbReference>
<evidence type="ECO:0000256" key="6">
    <source>
        <dbReference type="ARBA" id="ARBA00023163"/>
    </source>
</evidence>
<evidence type="ECO:0000256" key="4">
    <source>
        <dbReference type="ARBA" id="ARBA00023015"/>
    </source>
</evidence>
<dbReference type="InterPro" id="IPR026784">
    <property type="entry name" value="Coact_PPARg"/>
</dbReference>
<dbReference type="CTD" id="108716121"/>
<evidence type="ECO:0000256" key="3">
    <source>
        <dbReference type="ARBA" id="ARBA00022782"/>
    </source>
</evidence>
<feature type="compositionally biased region" description="Basic residues" evidence="12">
    <location>
        <begin position="651"/>
        <end position="663"/>
    </location>
</feature>
<dbReference type="InterPro" id="IPR029060">
    <property type="entry name" value="PIN-like_dom_sf"/>
</dbReference>
<comment type="function">
    <text evidence="8">Functions as a transactivator of PPARG and ESR1. Functions in adipogenesis through PPARG activation.</text>
</comment>
<evidence type="ECO:0000256" key="9">
    <source>
        <dbReference type="ARBA" id="ARBA00065429"/>
    </source>
</evidence>
<reference evidence="14" key="1">
    <citation type="submission" date="2025-08" db="UniProtKB">
        <authorList>
            <consortium name="RefSeq"/>
        </authorList>
    </citation>
    <scope>IDENTIFICATION</scope>
    <source>
        <strain evidence="14">J_2021</strain>
        <tissue evidence="14">Erythrocytes</tissue>
    </source>
</reference>
<evidence type="ECO:0000256" key="11">
    <source>
        <dbReference type="ARBA" id="ARBA00081567"/>
    </source>
</evidence>
<dbReference type="PANTHER" id="PTHR15976:SF17">
    <property type="entry name" value="CONSTITUTIVE COACTIVATOR OF PEROXISOME PROLIFERATOR-ACTIVATED RECEPTOR GAMMA"/>
    <property type="match status" value="1"/>
</dbReference>
<gene>
    <name evidence="14" type="primary">fam120b.L</name>
</gene>
<dbReference type="GeneID" id="108716121"/>
<evidence type="ECO:0000256" key="10">
    <source>
        <dbReference type="ARBA" id="ARBA00067859"/>
    </source>
</evidence>
<keyword evidence="4" id="KW-0805">Transcription regulation</keyword>
<comment type="similarity">
    <text evidence="2">Belongs to the constitutive coactivator of PPAR-gamma family.</text>
</comment>
<keyword evidence="3" id="KW-0221">Differentiation</keyword>
<evidence type="ECO:0000313" key="13">
    <source>
        <dbReference type="Proteomes" id="UP000186698"/>
    </source>
</evidence>
<dbReference type="RefSeq" id="XP_041418677.1">
    <property type="nucleotide sequence ID" value="XM_041562743.1"/>
</dbReference>
<evidence type="ECO:0000256" key="5">
    <source>
        <dbReference type="ARBA" id="ARBA00023159"/>
    </source>
</evidence>
<dbReference type="CDD" id="cd18672">
    <property type="entry name" value="PIN_FAM120B-like"/>
    <property type="match status" value="1"/>
</dbReference>
<evidence type="ECO:0000256" key="2">
    <source>
        <dbReference type="ARBA" id="ARBA00009495"/>
    </source>
</evidence>
<keyword evidence="6" id="KW-0804">Transcription</keyword>
<dbReference type="GO" id="GO:0005634">
    <property type="term" value="C:nucleus"/>
    <property type="evidence" value="ECO:0000318"/>
    <property type="project" value="GO_Central"/>
</dbReference>
<protein>
    <recommendedName>
        <fullName evidence="10">Constitutive coactivator of peroxisome proliferator-activated receptor gamma</fullName>
    </recommendedName>
    <alternativeName>
        <fullName evidence="11">Protein FAM120B</fullName>
    </alternativeName>
</protein>
<evidence type="ECO:0000256" key="12">
    <source>
        <dbReference type="SAM" id="MobiDB-lite"/>
    </source>
</evidence>
<dbReference type="SUPFAM" id="SSF88723">
    <property type="entry name" value="PIN domain-like"/>
    <property type="match status" value="1"/>
</dbReference>
<dbReference type="KEGG" id="xla:108716121"/>
<proteinExistence type="inferred from homology"/>
<dbReference type="AlphaFoldDB" id="A0A8J1KMY0"/>
<dbReference type="OrthoDB" id="25987at2759"/>
<evidence type="ECO:0000256" key="1">
    <source>
        <dbReference type="ARBA" id="ARBA00004123"/>
    </source>
</evidence>
<organism evidence="13 14">
    <name type="scientific">Xenopus laevis</name>
    <name type="common">African clawed frog</name>
    <dbReference type="NCBI Taxonomy" id="8355"/>
    <lineage>
        <taxon>Eukaryota</taxon>
        <taxon>Metazoa</taxon>
        <taxon>Chordata</taxon>
        <taxon>Craniata</taxon>
        <taxon>Vertebrata</taxon>
        <taxon>Euteleostomi</taxon>
        <taxon>Amphibia</taxon>
        <taxon>Batrachia</taxon>
        <taxon>Anura</taxon>
        <taxon>Pipoidea</taxon>
        <taxon>Pipidae</taxon>
        <taxon>Xenopodinae</taxon>
        <taxon>Xenopus</taxon>
        <taxon>Xenopus</taxon>
    </lineage>
</organism>
<comment type="subcellular location">
    <subcellularLocation>
        <location evidence="1">Nucleus</location>
    </subcellularLocation>
</comment>
<keyword evidence="7" id="KW-0539">Nucleus</keyword>
<keyword evidence="14" id="KW-0675">Receptor</keyword>
<feature type="compositionally biased region" description="Polar residues" evidence="12">
    <location>
        <begin position="639"/>
        <end position="650"/>
    </location>
</feature>
<accession>A0A8J1KMY0</accession>
<dbReference type="FunFam" id="3.40.50.1010:FF:000013">
    <property type="entry name" value="Constitutive coactivator of peroxisome proliferator-activated receptor gamma"/>
    <property type="match status" value="1"/>
</dbReference>
<dbReference type="PANTHER" id="PTHR15976">
    <property type="entry name" value="CONSTITUTIVE COACTIVATOR OF PEROXISOME PROLIFERATOR-ACTIVATED RECEPTOR GAMMA"/>
    <property type="match status" value="1"/>
</dbReference>
<dbReference type="Proteomes" id="UP000186698">
    <property type="component" value="Chromosome 5L"/>
</dbReference>
<dbReference type="Gene3D" id="3.40.50.1010">
    <property type="entry name" value="5'-nuclease"/>
    <property type="match status" value="1"/>
</dbReference>
<evidence type="ECO:0000313" key="14">
    <source>
        <dbReference type="RefSeq" id="XP_041418677.1"/>
    </source>
</evidence>
<name>A0A8J1KMY0_XENLA</name>
<dbReference type="GO" id="GO:0045444">
    <property type="term" value="P:fat cell differentiation"/>
    <property type="evidence" value="ECO:0000318"/>
    <property type="project" value="GO_Central"/>
</dbReference>
<feature type="region of interest" description="Disordered" evidence="12">
    <location>
        <begin position="636"/>
        <end position="675"/>
    </location>
</feature>